<feature type="transmembrane region" description="Helical" evidence="1">
    <location>
        <begin position="94"/>
        <end position="113"/>
    </location>
</feature>
<dbReference type="Proteomes" id="UP000759246">
    <property type="component" value="Unassembled WGS sequence"/>
</dbReference>
<sequence length="119" mass="12977">MRWTTRATWVRIVVLACVDMGATGIWFGVRQMVNADNDAQALALTILFIALPLLTIAVAAWDGVRDGFSLLWLLAPFVCFLPPMFLFFGDSALKYGACYAVFGLVANVLGALLHRSGSH</sequence>
<protein>
    <submittedName>
        <fullName evidence="2">Iron ABC transporter</fullName>
    </submittedName>
</protein>
<organism evidence="2 3">
    <name type="scientific">Actinomyces bouchesdurhonensis</name>
    <dbReference type="NCBI Taxonomy" id="1852361"/>
    <lineage>
        <taxon>Bacteria</taxon>
        <taxon>Bacillati</taxon>
        <taxon>Actinomycetota</taxon>
        <taxon>Actinomycetes</taxon>
        <taxon>Actinomycetales</taxon>
        <taxon>Actinomycetaceae</taxon>
        <taxon>Actinomyces</taxon>
    </lineage>
</organism>
<reference evidence="2" key="1">
    <citation type="submission" date="2020-04" db="EMBL/GenBank/DDBJ databases">
        <title>Deep metagenomics examines the oral microbiome during advanced dental caries in children, revealing novel taxa and co-occurrences with host molecules.</title>
        <authorList>
            <person name="Baker J.L."/>
            <person name="Morton J.T."/>
            <person name="Dinis M."/>
            <person name="Alvarez R."/>
            <person name="Tran N.C."/>
            <person name="Knight R."/>
            <person name="Edlund A."/>
        </authorList>
    </citation>
    <scope>NUCLEOTIDE SEQUENCE</scope>
    <source>
        <strain evidence="2">JCVI_30_bin.13</strain>
    </source>
</reference>
<dbReference type="OrthoDB" id="3267889at2"/>
<feature type="transmembrane region" description="Helical" evidence="1">
    <location>
        <begin position="12"/>
        <end position="29"/>
    </location>
</feature>
<proteinExistence type="predicted"/>
<feature type="transmembrane region" description="Helical" evidence="1">
    <location>
        <begin position="68"/>
        <end position="88"/>
    </location>
</feature>
<evidence type="ECO:0000256" key="1">
    <source>
        <dbReference type="SAM" id="Phobius"/>
    </source>
</evidence>
<comment type="caution">
    <text evidence="2">The sequence shown here is derived from an EMBL/GenBank/DDBJ whole genome shotgun (WGS) entry which is preliminary data.</text>
</comment>
<evidence type="ECO:0000313" key="2">
    <source>
        <dbReference type="EMBL" id="MBF0966432.1"/>
    </source>
</evidence>
<dbReference type="AlphaFoldDB" id="A0A929WVM1"/>
<name>A0A929WVM1_9ACTO</name>
<keyword evidence="1" id="KW-0812">Transmembrane</keyword>
<dbReference type="EMBL" id="JABZGF010000110">
    <property type="protein sequence ID" value="MBF0966432.1"/>
    <property type="molecule type" value="Genomic_DNA"/>
</dbReference>
<evidence type="ECO:0000313" key="3">
    <source>
        <dbReference type="Proteomes" id="UP000759246"/>
    </source>
</evidence>
<feature type="transmembrane region" description="Helical" evidence="1">
    <location>
        <begin position="41"/>
        <end position="61"/>
    </location>
</feature>
<accession>A0A929WVM1</accession>
<keyword evidence="1" id="KW-0472">Membrane</keyword>
<gene>
    <name evidence="2" type="ORF">HXK09_04615</name>
</gene>
<keyword evidence="1" id="KW-1133">Transmembrane helix</keyword>